<feature type="compositionally biased region" description="Polar residues" evidence="2">
    <location>
        <begin position="277"/>
        <end position="303"/>
    </location>
</feature>
<dbReference type="EMBL" id="CACRXK020011936">
    <property type="protein sequence ID" value="CAB4022356.1"/>
    <property type="molecule type" value="Genomic_DNA"/>
</dbReference>
<dbReference type="AlphaFoldDB" id="A0A7D9KZE0"/>
<organism evidence="3 4">
    <name type="scientific">Paramuricea clavata</name>
    <name type="common">Red gorgonian</name>
    <name type="synonym">Violescent sea-whip</name>
    <dbReference type="NCBI Taxonomy" id="317549"/>
    <lineage>
        <taxon>Eukaryota</taxon>
        <taxon>Metazoa</taxon>
        <taxon>Cnidaria</taxon>
        <taxon>Anthozoa</taxon>
        <taxon>Octocorallia</taxon>
        <taxon>Malacalcyonacea</taxon>
        <taxon>Plexauridae</taxon>
        <taxon>Paramuricea</taxon>
    </lineage>
</organism>
<accession>A0A7D9KZE0</accession>
<dbReference type="Proteomes" id="UP001152795">
    <property type="component" value="Unassembled WGS sequence"/>
</dbReference>
<evidence type="ECO:0000313" key="4">
    <source>
        <dbReference type="Proteomes" id="UP001152795"/>
    </source>
</evidence>
<feature type="coiled-coil region" evidence="1">
    <location>
        <begin position="38"/>
        <end position="89"/>
    </location>
</feature>
<keyword evidence="4" id="KW-1185">Reference proteome</keyword>
<proteinExistence type="predicted"/>
<evidence type="ECO:0000313" key="3">
    <source>
        <dbReference type="EMBL" id="CAB4022356.1"/>
    </source>
</evidence>
<feature type="region of interest" description="Disordered" evidence="2">
    <location>
        <begin position="402"/>
        <end position="430"/>
    </location>
</feature>
<dbReference type="PANTHER" id="PTHR47331:SF1">
    <property type="entry name" value="GAG-LIKE PROTEIN"/>
    <property type="match status" value="1"/>
</dbReference>
<reference evidence="3" key="1">
    <citation type="submission" date="2020-04" db="EMBL/GenBank/DDBJ databases">
        <authorList>
            <person name="Alioto T."/>
            <person name="Alioto T."/>
            <person name="Gomez Garrido J."/>
        </authorList>
    </citation>
    <scope>NUCLEOTIDE SEQUENCE</scope>
    <source>
        <strain evidence="3">A484AB</strain>
    </source>
</reference>
<protein>
    <submittedName>
        <fullName evidence="3">Uncharacterized protein</fullName>
    </submittedName>
</protein>
<feature type="region of interest" description="Disordered" evidence="2">
    <location>
        <begin position="277"/>
        <end position="307"/>
    </location>
</feature>
<feature type="compositionally biased region" description="Basic and acidic residues" evidence="2">
    <location>
        <begin position="411"/>
        <end position="426"/>
    </location>
</feature>
<feature type="region of interest" description="Disordered" evidence="2">
    <location>
        <begin position="239"/>
        <end position="261"/>
    </location>
</feature>
<evidence type="ECO:0000256" key="1">
    <source>
        <dbReference type="SAM" id="Coils"/>
    </source>
</evidence>
<evidence type="ECO:0000256" key="2">
    <source>
        <dbReference type="SAM" id="MobiDB-lite"/>
    </source>
</evidence>
<gene>
    <name evidence="3" type="ORF">PACLA_8A063264</name>
</gene>
<dbReference type="PANTHER" id="PTHR47331">
    <property type="entry name" value="PHD-TYPE DOMAIN-CONTAINING PROTEIN"/>
    <property type="match status" value="1"/>
</dbReference>
<sequence length="451" mass="50577">MDDLKRAKITRRAQRAQATKTWNKAETLMNDEINETNIQRLQVVLQTFDTKIEQLKKLDENISCKIETEKELESEIVEADDYLSELMDKRYRIQFFISANQAITASPNNTLSAAQNYNQGEQLASQGHTYSPQLNNSSAHRLPNLLTNTSRYKNLGGNFSNSKFKTPPNPSKPKACTFCNGSHKPNDCTVVSDPAARKQIAFQANLCFNCLNNHRVSQCKSKNRCRQCHQKHHTSLCVGNKERPEQQKPDPNARQNIKDKDRNVQCMCTNGGDVAQTTNTSEQTSGNNTSASVTNLHTNLSDNKYSRRSEQLEAISTITSEPTNNPTNVPEPKHGIAKIINLSAYSNLHKLVRVTAWVLRFVDNLKKRTHSGPLSVTELDSALMFWIVDCQSVVATTSFGICPTTDEPSDEKDQPSENPPQREKRSAAVAAKKKIKDWTSSLLCPPEDVVK</sequence>
<dbReference type="OrthoDB" id="5984724at2759"/>
<name>A0A7D9KZE0_PARCT</name>
<keyword evidence="1" id="KW-0175">Coiled coil</keyword>
<comment type="caution">
    <text evidence="3">The sequence shown here is derived from an EMBL/GenBank/DDBJ whole genome shotgun (WGS) entry which is preliminary data.</text>
</comment>